<name>A0A927YKU1_9FIRM</name>
<evidence type="ECO:0000256" key="1">
    <source>
        <dbReference type="SAM" id="MobiDB-lite"/>
    </source>
</evidence>
<feature type="region of interest" description="Disordered" evidence="1">
    <location>
        <begin position="902"/>
        <end position="923"/>
    </location>
</feature>
<proteinExistence type="predicted"/>
<gene>
    <name evidence="2" type="ORF">E7272_03635</name>
</gene>
<dbReference type="Proteomes" id="UP000766246">
    <property type="component" value="Unassembled WGS sequence"/>
</dbReference>
<evidence type="ECO:0000313" key="2">
    <source>
        <dbReference type="EMBL" id="MBE5918915.1"/>
    </source>
</evidence>
<evidence type="ECO:0000313" key="3">
    <source>
        <dbReference type="Proteomes" id="UP000766246"/>
    </source>
</evidence>
<organism evidence="2 3">
    <name type="scientific">Pseudobutyrivibrio ruminis</name>
    <dbReference type="NCBI Taxonomy" id="46206"/>
    <lineage>
        <taxon>Bacteria</taxon>
        <taxon>Bacillati</taxon>
        <taxon>Bacillota</taxon>
        <taxon>Clostridia</taxon>
        <taxon>Lachnospirales</taxon>
        <taxon>Lachnospiraceae</taxon>
        <taxon>Pseudobutyrivibrio</taxon>
    </lineage>
</organism>
<protein>
    <submittedName>
        <fullName evidence="2">Uncharacterized protein</fullName>
    </submittedName>
</protein>
<reference evidence="2" key="1">
    <citation type="submission" date="2019-04" db="EMBL/GenBank/DDBJ databases">
        <title>Evolution of Biomass-Degrading Anaerobic Consortia Revealed by Metagenomics.</title>
        <authorList>
            <person name="Peng X."/>
        </authorList>
    </citation>
    <scope>NUCLEOTIDE SEQUENCE</scope>
    <source>
        <strain evidence="2">SIG311</strain>
    </source>
</reference>
<comment type="caution">
    <text evidence="2">The sequence shown here is derived from an EMBL/GenBank/DDBJ whole genome shotgun (WGS) entry which is preliminary data.</text>
</comment>
<feature type="compositionally biased region" description="Polar residues" evidence="1">
    <location>
        <begin position="913"/>
        <end position="923"/>
    </location>
</feature>
<sequence length="923" mass="104213">MPNKVNAWEHEGFVTRQEAMYVMNILWATLPKSVIPATEYGRLINSAKGIENVDIENIIQADENGEIKSNSKLVKLSGMAGPDGIVDGYKLKSTINDALNAQAQKRNDARIKTFYSNLAYINTESNGSMVRAMMESPYVYNLFNSFSTLLNNVSVSSSELKAGLGVPVYETIMDFQNDICDEIKVEYYRQQDGPFKSGTLGEQTYLERLKEAHDKLLRSYTKLSQLKNDPQNINSKYLGSNIESFYGVNTKSTRNYDGYLGMIRGESKAIENGWGANDLYVLGVIGSVEAGIRRLELYGDDTEKNAIKGLKSELMRLKKDCYYTIVDTSDKKLEIANQVNAFIEKYSQDAVNKQVRDCMADVVLSKDKMKEAITAIKEEVALDNSRNTSIIKKRIQDPKDYLDMLYTDALSTGDYKLFVLQCMEFKKSVETEYEEGTHEYAKMYSAIEEYFDPSFKDASFIQQGVAEAYYSLSMEKAQFIESIASDIREGREEIDPTLKFLKADYGFSRRYATRMMEETALNRTIGGIKEYFDRYKEAFHNEAFLEDVRSSVINSSTDILTLAERKMFLESGLEADKSLAGYGVDENGLGIDLKTNDDDIVDQIRKDKTSLDSYAKGFNVLKNLASDYSNQLSELAAGKRTAVRKNGGFYDAENQTIKVDFDKCNSRAFMNMFNAMKAVNELTVNDSPAKICEAYHNLDIMSAAYEAKIRGQKLAAFTSNGKGRLALSVSLQEFAKGAIKELGKIPENMACNQSMEKQIESMTTLKNTMINRIKPRLTEHFAEQKKEYVNKYLGDYVTEVNNSEDKNIILRANKDNLQKGLAAAIAISYMENTVNSNPTALFSCKDFSDNNLTKEINKLNNRYEFFSMIENVKGTDDYNRLVNMAKTNPKSLIDEMSKFKVKPKVEEPKNPVQQASGPNLNLI</sequence>
<accession>A0A927YKU1</accession>
<dbReference type="EMBL" id="SVER01000007">
    <property type="protein sequence ID" value="MBE5918915.1"/>
    <property type="molecule type" value="Genomic_DNA"/>
</dbReference>
<dbReference type="AlphaFoldDB" id="A0A927YKU1"/>